<keyword evidence="10" id="KW-0443">Lipid metabolism</keyword>
<evidence type="ECO:0000256" key="5">
    <source>
        <dbReference type="ARBA" id="ARBA00014923"/>
    </source>
</evidence>
<evidence type="ECO:0000313" key="16">
    <source>
        <dbReference type="EMBL" id="RKP37391.1"/>
    </source>
</evidence>
<dbReference type="AlphaFoldDB" id="A0A4P9ZWP9"/>
<sequence>MAAPLTSVVQKALKKHTATVIFIHGLGDSGSGWAPVARELSQHLPHVKFVLPNAPVQPVTLNNGFKMPSWYDIYTLGDINRREDQEGMLRSVASINKLISEEVDQDIPSERIVVAGFSQGAAMTLLTGLTSERKLAGMAALSGYLPLRSLIFSMASDVSRSLPIFMAHGQEDEVVSYHFGQQSAEALKQKKYNVDFHTYPNMGHSSCLEEVQELTRFLARVLPEN</sequence>
<gene>
    <name evidence="16" type="ORF">BJ085DRAFT_39805</name>
</gene>
<name>A0A4P9ZWP9_9FUNG</name>
<dbReference type="EMBL" id="ML002501">
    <property type="protein sequence ID" value="RKP37391.1"/>
    <property type="molecule type" value="Genomic_DNA"/>
</dbReference>
<evidence type="ECO:0000256" key="13">
    <source>
        <dbReference type="ARBA" id="ARBA00031195"/>
    </source>
</evidence>
<reference evidence="17" key="1">
    <citation type="journal article" date="2018" name="Nat. Microbiol.">
        <title>Leveraging single-cell genomics to expand the fungal tree of life.</title>
        <authorList>
            <person name="Ahrendt S.R."/>
            <person name="Quandt C.A."/>
            <person name="Ciobanu D."/>
            <person name="Clum A."/>
            <person name="Salamov A."/>
            <person name="Andreopoulos B."/>
            <person name="Cheng J.F."/>
            <person name="Woyke T."/>
            <person name="Pelin A."/>
            <person name="Henrissat B."/>
            <person name="Reynolds N.K."/>
            <person name="Benny G.L."/>
            <person name="Smith M.E."/>
            <person name="James T.Y."/>
            <person name="Grigoriev I.V."/>
        </authorList>
    </citation>
    <scope>NUCLEOTIDE SEQUENCE [LARGE SCALE GENOMIC DNA]</scope>
    <source>
        <strain evidence="17">RSA 468</strain>
    </source>
</reference>
<dbReference type="FunFam" id="3.40.50.1820:FF:000276">
    <property type="entry name" value="Acyl-protein thioesterase 1"/>
    <property type="match status" value="1"/>
</dbReference>
<evidence type="ECO:0000256" key="7">
    <source>
        <dbReference type="ARBA" id="ARBA00022490"/>
    </source>
</evidence>
<dbReference type="Pfam" id="PF02230">
    <property type="entry name" value="Abhydrolase_2"/>
    <property type="match status" value="1"/>
</dbReference>
<comment type="similarity">
    <text evidence="3">Belongs to the AB hydrolase superfamily. AB hydrolase 2 family.</text>
</comment>
<evidence type="ECO:0000256" key="14">
    <source>
        <dbReference type="ARBA" id="ARBA00047337"/>
    </source>
</evidence>
<proteinExistence type="inferred from homology"/>
<evidence type="ECO:0000256" key="4">
    <source>
        <dbReference type="ARBA" id="ARBA00012423"/>
    </source>
</evidence>
<evidence type="ECO:0000256" key="10">
    <source>
        <dbReference type="ARBA" id="ARBA00023098"/>
    </source>
</evidence>
<evidence type="ECO:0000256" key="8">
    <source>
        <dbReference type="ARBA" id="ARBA00022801"/>
    </source>
</evidence>
<dbReference type="GO" id="GO:0006631">
    <property type="term" value="P:fatty acid metabolic process"/>
    <property type="evidence" value="ECO:0007669"/>
    <property type="project" value="UniProtKB-KW"/>
</dbReference>
<dbReference type="GO" id="GO:0052689">
    <property type="term" value="F:carboxylic ester hydrolase activity"/>
    <property type="evidence" value="ECO:0007669"/>
    <property type="project" value="UniProtKB-KW"/>
</dbReference>
<dbReference type="GO" id="GO:0005634">
    <property type="term" value="C:nucleus"/>
    <property type="evidence" value="ECO:0007669"/>
    <property type="project" value="UniProtKB-SubCell"/>
</dbReference>
<dbReference type="InterPro" id="IPR003140">
    <property type="entry name" value="PLipase/COase/thioEstase"/>
</dbReference>
<dbReference type="Gene3D" id="3.40.50.1820">
    <property type="entry name" value="alpha/beta hydrolase"/>
    <property type="match status" value="1"/>
</dbReference>
<evidence type="ECO:0000259" key="15">
    <source>
        <dbReference type="Pfam" id="PF02230"/>
    </source>
</evidence>
<evidence type="ECO:0000256" key="1">
    <source>
        <dbReference type="ARBA" id="ARBA00004123"/>
    </source>
</evidence>
<comment type="subcellular location">
    <subcellularLocation>
        <location evidence="2">Cytoplasm</location>
    </subcellularLocation>
    <subcellularLocation>
        <location evidence="1">Nucleus</location>
    </subcellularLocation>
</comment>
<comment type="function">
    <text evidence="12">Hydrolyzes fatty acids from S-acylated cysteine residues in proteins with a strong preference for palmitoylated G-alpha proteins over other acyl substrates. Mediates the deacylation of G-alpha proteins such as GPA1 in vivo, but has weak or no activity toward palmitoylated Ras proteins. Has weak lysophospholipase activity in vitro; however such activity may not exist in vivo.</text>
</comment>
<evidence type="ECO:0000256" key="2">
    <source>
        <dbReference type="ARBA" id="ARBA00004496"/>
    </source>
</evidence>
<dbReference type="InterPro" id="IPR029058">
    <property type="entry name" value="AB_hydrolase_fold"/>
</dbReference>
<dbReference type="PANTHER" id="PTHR10655:SF17">
    <property type="entry name" value="LYSOPHOSPHOLIPASE-LIKE PROTEIN 1"/>
    <property type="match status" value="1"/>
</dbReference>
<comment type="catalytic activity">
    <reaction evidence="14">
        <text>S-hexadecanoyl-L-cysteinyl-[protein] + H2O = L-cysteinyl-[protein] + hexadecanoate + H(+)</text>
        <dbReference type="Rhea" id="RHEA:19233"/>
        <dbReference type="Rhea" id="RHEA-COMP:10131"/>
        <dbReference type="Rhea" id="RHEA-COMP:11032"/>
        <dbReference type="ChEBI" id="CHEBI:7896"/>
        <dbReference type="ChEBI" id="CHEBI:15377"/>
        <dbReference type="ChEBI" id="CHEBI:15378"/>
        <dbReference type="ChEBI" id="CHEBI:29950"/>
        <dbReference type="ChEBI" id="CHEBI:74151"/>
        <dbReference type="EC" id="3.1.2.22"/>
    </reaction>
</comment>
<evidence type="ECO:0000256" key="6">
    <source>
        <dbReference type="ARBA" id="ARBA00022487"/>
    </source>
</evidence>
<feature type="domain" description="Phospholipase/carboxylesterase/thioesterase" evidence="15">
    <location>
        <begin position="7"/>
        <end position="220"/>
    </location>
</feature>
<dbReference type="Proteomes" id="UP000268162">
    <property type="component" value="Unassembled WGS sequence"/>
</dbReference>
<dbReference type="EC" id="3.1.2.22" evidence="4"/>
<dbReference type="InterPro" id="IPR050565">
    <property type="entry name" value="LYPA1-2/EST-like"/>
</dbReference>
<keyword evidence="8" id="KW-0378">Hydrolase</keyword>
<dbReference type="GO" id="GO:0008474">
    <property type="term" value="F:palmitoyl-(protein) hydrolase activity"/>
    <property type="evidence" value="ECO:0007669"/>
    <property type="project" value="UniProtKB-EC"/>
</dbReference>
<dbReference type="OrthoDB" id="2418081at2759"/>
<dbReference type="GO" id="GO:0005737">
    <property type="term" value="C:cytoplasm"/>
    <property type="evidence" value="ECO:0007669"/>
    <property type="project" value="UniProtKB-SubCell"/>
</dbReference>
<evidence type="ECO:0000256" key="11">
    <source>
        <dbReference type="ARBA" id="ARBA00023242"/>
    </source>
</evidence>
<keyword evidence="17" id="KW-1185">Reference proteome</keyword>
<dbReference type="STRING" id="215637.A0A4P9ZWP9"/>
<dbReference type="SUPFAM" id="SSF53474">
    <property type="entry name" value="alpha/beta-Hydrolases"/>
    <property type="match status" value="1"/>
</dbReference>
<evidence type="ECO:0000256" key="3">
    <source>
        <dbReference type="ARBA" id="ARBA00006499"/>
    </source>
</evidence>
<evidence type="ECO:0000256" key="12">
    <source>
        <dbReference type="ARBA" id="ARBA00029392"/>
    </source>
</evidence>
<keyword evidence="7" id="KW-0963">Cytoplasm</keyword>
<keyword evidence="11" id="KW-0539">Nucleus</keyword>
<keyword evidence="9" id="KW-0276">Fatty acid metabolism</keyword>
<organism evidence="16 17">
    <name type="scientific">Dimargaris cristalligena</name>
    <dbReference type="NCBI Taxonomy" id="215637"/>
    <lineage>
        <taxon>Eukaryota</taxon>
        <taxon>Fungi</taxon>
        <taxon>Fungi incertae sedis</taxon>
        <taxon>Zoopagomycota</taxon>
        <taxon>Kickxellomycotina</taxon>
        <taxon>Dimargaritomycetes</taxon>
        <taxon>Dimargaritales</taxon>
        <taxon>Dimargaritaceae</taxon>
        <taxon>Dimargaris</taxon>
    </lineage>
</organism>
<evidence type="ECO:0000313" key="17">
    <source>
        <dbReference type="Proteomes" id="UP000268162"/>
    </source>
</evidence>
<accession>A0A4P9ZWP9</accession>
<keyword evidence="6" id="KW-0719">Serine esterase</keyword>
<protein>
    <recommendedName>
        <fullName evidence="5">Acyl-protein thioesterase 1</fullName>
        <ecNumber evidence="4">3.1.2.22</ecNumber>
    </recommendedName>
    <alternativeName>
        <fullName evidence="13">Palmitoyl-protein hydrolase</fullName>
    </alternativeName>
</protein>
<dbReference type="PANTHER" id="PTHR10655">
    <property type="entry name" value="LYSOPHOSPHOLIPASE-RELATED"/>
    <property type="match status" value="1"/>
</dbReference>
<evidence type="ECO:0000256" key="9">
    <source>
        <dbReference type="ARBA" id="ARBA00022832"/>
    </source>
</evidence>